<evidence type="ECO:0000256" key="1">
    <source>
        <dbReference type="SAM" id="MobiDB-lite"/>
    </source>
</evidence>
<gene>
    <name evidence="2" type="ORF">DFJ65_1654</name>
</gene>
<proteinExistence type="predicted"/>
<feature type="region of interest" description="Disordered" evidence="1">
    <location>
        <begin position="1"/>
        <end position="43"/>
    </location>
</feature>
<reference evidence="2 3" key="1">
    <citation type="submission" date="2018-08" db="EMBL/GenBank/DDBJ databases">
        <title>Sequencing the genomes of 1000 actinobacteria strains.</title>
        <authorList>
            <person name="Klenk H.-P."/>
        </authorList>
    </citation>
    <scope>NUCLEOTIDE SEQUENCE [LARGE SCALE GENOMIC DNA]</scope>
    <source>
        <strain evidence="2 3">DSM 22967</strain>
    </source>
</reference>
<keyword evidence="3" id="KW-1185">Reference proteome</keyword>
<evidence type="ECO:0000313" key="3">
    <source>
        <dbReference type="Proteomes" id="UP000256253"/>
    </source>
</evidence>
<dbReference type="RefSeq" id="WP_115922599.1">
    <property type="nucleotide sequence ID" value="NZ_QTUA01000001.1"/>
</dbReference>
<name>A0A3D9UMT7_9MICO</name>
<protein>
    <submittedName>
        <fullName evidence="2">Uncharacterized protein</fullName>
    </submittedName>
</protein>
<evidence type="ECO:0000313" key="2">
    <source>
        <dbReference type="EMBL" id="REF30639.1"/>
    </source>
</evidence>
<accession>A0A3D9UMT7</accession>
<dbReference type="AlphaFoldDB" id="A0A3D9UMT7"/>
<comment type="caution">
    <text evidence="2">The sequence shown here is derived from an EMBL/GenBank/DDBJ whole genome shotgun (WGS) entry which is preliminary data.</text>
</comment>
<dbReference type="Proteomes" id="UP000256253">
    <property type="component" value="Unassembled WGS sequence"/>
</dbReference>
<sequence>MTDQTPEAEFLQNLTGRTRPGDDQPEPPAPGERSTNPERDAQRTFLRLLVSTEHDSPGWSL</sequence>
<organism evidence="2 3">
    <name type="scientific">Calidifontibacter indicus</name>
    <dbReference type="NCBI Taxonomy" id="419650"/>
    <lineage>
        <taxon>Bacteria</taxon>
        <taxon>Bacillati</taxon>
        <taxon>Actinomycetota</taxon>
        <taxon>Actinomycetes</taxon>
        <taxon>Micrococcales</taxon>
        <taxon>Dermacoccaceae</taxon>
        <taxon>Calidifontibacter</taxon>
    </lineage>
</organism>
<dbReference type="EMBL" id="QTUA01000001">
    <property type="protein sequence ID" value="REF30639.1"/>
    <property type="molecule type" value="Genomic_DNA"/>
</dbReference>